<organism evidence="3 4">
    <name type="scientific">Trichoplax adhaerens</name>
    <name type="common">Trichoplax reptans</name>
    <dbReference type="NCBI Taxonomy" id="10228"/>
    <lineage>
        <taxon>Eukaryota</taxon>
        <taxon>Metazoa</taxon>
        <taxon>Placozoa</taxon>
        <taxon>Uniplacotomia</taxon>
        <taxon>Trichoplacea</taxon>
        <taxon>Trichoplacidae</taxon>
        <taxon>Trichoplax</taxon>
    </lineage>
</organism>
<dbReference type="FunFam" id="1.25.40.20:FF:000586">
    <property type="entry name" value="Predicted protein"/>
    <property type="match status" value="1"/>
</dbReference>
<feature type="domain" description="F-box" evidence="2">
    <location>
        <begin position="9"/>
        <end position="56"/>
    </location>
</feature>
<accession>B3SAH9</accession>
<dbReference type="Pfam" id="PF00023">
    <property type="entry name" value="Ank"/>
    <property type="match status" value="1"/>
</dbReference>
<dbReference type="InterPro" id="IPR036770">
    <property type="entry name" value="Ankyrin_rpt-contain_sf"/>
</dbReference>
<dbReference type="GO" id="GO:0019005">
    <property type="term" value="C:SCF ubiquitin ligase complex"/>
    <property type="evidence" value="ECO:0000318"/>
    <property type="project" value="GO_Central"/>
</dbReference>
<dbReference type="HOGENOM" id="CLU_410692_0_0_1"/>
<dbReference type="EMBL" id="DS985261">
    <property type="protein sequence ID" value="EDV20264.1"/>
    <property type="molecule type" value="Genomic_DNA"/>
</dbReference>
<dbReference type="PROSITE" id="PS50181">
    <property type="entry name" value="FBOX"/>
    <property type="match status" value="1"/>
</dbReference>
<dbReference type="GO" id="GO:0031146">
    <property type="term" value="P:SCF-dependent proteasomal ubiquitin-dependent protein catabolic process"/>
    <property type="evidence" value="ECO:0000318"/>
    <property type="project" value="GO_Central"/>
</dbReference>
<reference evidence="3 4" key="1">
    <citation type="journal article" date="2008" name="Nature">
        <title>The Trichoplax genome and the nature of placozoans.</title>
        <authorList>
            <person name="Srivastava M."/>
            <person name="Begovic E."/>
            <person name="Chapman J."/>
            <person name="Putnam N.H."/>
            <person name="Hellsten U."/>
            <person name="Kawashima T."/>
            <person name="Kuo A."/>
            <person name="Mitros T."/>
            <person name="Salamov A."/>
            <person name="Carpenter M.L."/>
            <person name="Signorovitch A.Y."/>
            <person name="Moreno M.A."/>
            <person name="Kamm K."/>
            <person name="Grimwood J."/>
            <person name="Schmutz J."/>
            <person name="Shapiro H."/>
            <person name="Grigoriev I.V."/>
            <person name="Buss L.W."/>
            <person name="Schierwater B."/>
            <person name="Dellaporta S.L."/>
            <person name="Rokhsar D.S."/>
        </authorList>
    </citation>
    <scope>NUCLEOTIDE SEQUENCE [LARGE SCALE GENOMIC DNA]</scope>
    <source>
        <strain evidence="3 4">Grell-BS-1999</strain>
    </source>
</reference>
<gene>
    <name evidence="3" type="ORF">TRIADDRAFT_61265</name>
</gene>
<dbReference type="OrthoDB" id="427974at2759"/>
<keyword evidence="4" id="KW-1185">Reference proteome</keyword>
<sequence>MADEHTLSYFSIFTLPNELIVYLFRFLHGVDLARLCMVCRWLNHFIAHDEVTWKQTIHAELTTSPLMLIHETHKDFYKRAYLGLYRYVTALVIPPLVKEFNNRAKNADHHVRNSYFIEKNYSYGHYLNEYALLHNTSIMDDPDRSLRLYCYLCAASKHGYEVWATKLCQQGAKLTESNISIKDWVIYDWSFCPLGFATYENNVEMVKTLIKLGIRYQSPDPQYVLQIDNNLSIDSPVQIAALVALRGIICKVLVSIRDEAYLLKVFLKSLSLPSYYQAVFQGDLHELNRLTRDSQVDLDTFDDYYMTALSFSILIGREDVARYIYKLKKNVLIGNCIADFVGVALADIEFKVLEIIREHDFDCYKAVVFNIFADEKYFTASSHKDVLQIILSDLNDENIFYEACQSAITSQNSRIALLLLSDLPKLLQLRMNSVNDEQELLRQIVSTRKNVIANYGKELILHAAAFRQGHCIRVLITNGAPLLEVIDEVTEYSCQYLGSFIEIPNYFVIASNSKYKLLHQFLWQLSNANFDVNAIIETLQFYTFAKEIADLPICQTTKQALNKILPQIILRIMHCDWRKAILMDSQLQTRLDKISYTLLENLMFLSQNYDVNARHRCNIHPGDTALFIAARSGNVAWIQLFLQAGADRQIKNYCQEKLIHCIGKPSKECMHLIKNYNSCPLPSKPY</sequence>
<dbReference type="PANTHER" id="PTHR14381">
    <property type="entry name" value="DACTYLIN"/>
    <property type="match status" value="1"/>
</dbReference>
<name>B3SAH9_TRIAD</name>
<protein>
    <recommendedName>
        <fullName evidence="2">F-box domain-containing protein</fullName>
    </recommendedName>
</protein>
<dbReference type="Gene3D" id="1.25.40.20">
    <property type="entry name" value="Ankyrin repeat-containing domain"/>
    <property type="match status" value="2"/>
</dbReference>
<keyword evidence="1" id="KW-0040">ANK repeat</keyword>
<dbReference type="GeneID" id="6758427"/>
<dbReference type="CTD" id="6758427"/>
<dbReference type="InterPro" id="IPR036047">
    <property type="entry name" value="F-box-like_dom_sf"/>
</dbReference>
<dbReference type="Gene3D" id="1.20.1280.50">
    <property type="match status" value="1"/>
</dbReference>
<evidence type="ECO:0000259" key="2">
    <source>
        <dbReference type="PROSITE" id="PS50181"/>
    </source>
</evidence>
<dbReference type="AlphaFoldDB" id="B3SAH9"/>
<evidence type="ECO:0000256" key="1">
    <source>
        <dbReference type="PROSITE-ProRule" id="PRU00023"/>
    </source>
</evidence>
<dbReference type="SUPFAM" id="SSF81383">
    <property type="entry name" value="F-box domain"/>
    <property type="match status" value="1"/>
</dbReference>
<dbReference type="InterPro" id="IPR001810">
    <property type="entry name" value="F-box_dom"/>
</dbReference>
<evidence type="ECO:0000313" key="4">
    <source>
        <dbReference type="Proteomes" id="UP000009022"/>
    </source>
</evidence>
<dbReference type="RefSeq" id="XP_002117214.1">
    <property type="nucleotide sequence ID" value="XM_002117178.1"/>
</dbReference>
<dbReference type="SUPFAM" id="SSF48403">
    <property type="entry name" value="Ankyrin repeat"/>
    <property type="match status" value="1"/>
</dbReference>
<proteinExistence type="predicted"/>
<evidence type="ECO:0000313" key="3">
    <source>
        <dbReference type="EMBL" id="EDV20264.1"/>
    </source>
</evidence>
<dbReference type="PhylomeDB" id="B3SAH9"/>
<dbReference type="PROSITE" id="PS50088">
    <property type="entry name" value="ANK_REPEAT"/>
    <property type="match status" value="1"/>
</dbReference>
<dbReference type="Pfam" id="PF12937">
    <property type="entry name" value="F-box-like"/>
    <property type="match status" value="1"/>
</dbReference>
<dbReference type="InterPro" id="IPR002110">
    <property type="entry name" value="Ankyrin_rpt"/>
</dbReference>
<dbReference type="KEGG" id="tad:TRIADDRAFT_61265"/>
<dbReference type="Proteomes" id="UP000009022">
    <property type="component" value="Unassembled WGS sequence"/>
</dbReference>
<dbReference type="FunFam" id="1.20.1280.50:FF:000142">
    <property type="entry name" value="Uncharacterized protein"/>
    <property type="match status" value="1"/>
</dbReference>
<dbReference type="SMART" id="SM00248">
    <property type="entry name" value="ANK"/>
    <property type="match status" value="3"/>
</dbReference>
<dbReference type="InterPro" id="IPR052301">
    <property type="entry name" value="SCF_F-box/WD-repeat"/>
</dbReference>
<dbReference type="PANTHER" id="PTHR14381:SF1">
    <property type="entry name" value="F-BOX_WD REPEAT-CONTAINING PROTEIN 4"/>
    <property type="match status" value="1"/>
</dbReference>
<dbReference type="PROSITE" id="PS50297">
    <property type="entry name" value="ANK_REP_REGION"/>
    <property type="match status" value="1"/>
</dbReference>
<dbReference type="InParanoid" id="B3SAH9"/>
<feature type="repeat" description="ANK" evidence="1">
    <location>
        <begin position="621"/>
        <end position="653"/>
    </location>
</feature>